<dbReference type="InterPro" id="IPR016187">
    <property type="entry name" value="CTDL_fold"/>
</dbReference>
<protein>
    <recommendedName>
        <fullName evidence="1">Sulfatase-modifying factor enzyme-like domain-containing protein</fullName>
    </recommendedName>
</protein>
<dbReference type="InterPro" id="IPR051043">
    <property type="entry name" value="Sulfatase_Mod_Factor_Kinase"/>
</dbReference>
<keyword evidence="3" id="KW-1185">Reference proteome</keyword>
<organism evidence="2 3">
    <name type="scientific">Uabimicrobium amorphum</name>
    <dbReference type="NCBI Taxonomy" id="2596890"/>
    <lineage>
        <taxon>Bacteria</taxon>
        <taxon>Pseudomonadati</taxon>
        <taxon>Planctomycetota</taxon>
        <taxon>Candidatus Uabimicrobiia</taxon>
        <taxon>Candidatus Uabimicrobiales</taxon>
        <taxon>Candidatus Uabimicrobiaceae</taxon>
        <taxon>Candidatus Uabimicrobium</taxon>
    </lineage>
</organism>
<proteinExistence type="predicted"/>
<dbReference type="PANTHER" id="PTHR23150:SF19">
    <property type="entry name" value="FORMYLGLYCINE-GENERATING ENZYME"/>
    <property type="match status" value="1"/>
</dbReference>
<dbReference type="PANTHER" id="PTHR23150">
    <property type="entry name" value="SULFATASE MODIFYING FACTOR 1, 2"/>
    <property type="match status" value="1"/>
</dbReference>
<accession>A0A5S9ITV9</accession>
<feature type="domain" description="Sulfatase-modifying factor enzyme-like" evidence="1">
    <location>
        <begin position="72"/>
        <end position="286"/>
    </location>
</feature>
<dbReference type="RefSeq" id="WP_173013659.1">
    <property type="nucleotide sequence ID" value="NZ_AP019860.1"/>
</dbReference>
<dbReference type="GO" id="GO:0120147">
    <property type="term" value="F:formylglycine-generating oxidase activity"/>
    <property type="evidence" value="ECO:0007669"/>
    <property type="project" value="TreeGrafter"/>
</dbReference>
<dbReference type="SUPFAM" id="SSF56436">
    <property type="entry name" value="C-type lectin-like"/>
    <property type="match status" value="1"/>
</dbReference>
<name>A0A5S9ITV9_UABAM</name>
<dbReference type="InterPro" id="IPR005532">
    <property type="entry name" value="SUMF_dom"/>
</dbReference>
<dbReference type="AlphaFoldDB" id="A0A5S9ITV9"/>
<dbReference type="KEGG" id="uam:UABAM_06089"/>
<gene>
    <name evidence="2" type="ORF">UABAM_06089</name>
</gene>
<dbReference type="Pfam" id="PF03781">
    <property type="entry name" value="FGE-sulfatase"/>
    <property type="match status" value="1"/>
</dbReference>
<dbReference type="EMBL" id="AP019860">
    <property type="protein sequence ID" value="BBM87677.1"/>
    <property type="molecule type" value="Genomic_DNA"/>
</dbReference>
<dbReference type="Proteomes" id="UP000326354">
    <property type="component" value="Chromosome"/>
</dbReference>
<evidence type="ECO:0000313" key="3">
    <source>
        <dbReference type="Proteomes" id="UP000326354"/>
    </source>
</evidence>
<evidence type="ECO:0000259" key="1">
    <source>
        <dbReference type="Pfam" id="PF03781"/>
    </source>
</evidence>
<reference evidence="2 3" key="1">
    <citation type="submission" date="2019-08" db="EMBL/GenBank/DDBJ databases">
        <title>Complete genome sequence of Candidatus Uab amorphum.</title>
        <authorList>
            <person name="Shiratori T."/>
            <person name="Suzuki S."/>
            <person name="Kakizawa Y."/>
            <person name="Ishida K."/>
        </authorList>
    </citation>
    <scope>NUCLEOTIDE SEQUENCE [LARGE SCALE GENOMIC DNA]</scope>
    <source>
        <strain evidence="2 3">SRT547</strain>
    </source>
</reference>
<dbReference type="Gene3D" id="3.90.1580.10">
    <property type="entry name" value="paralog of FGE (formylglycine-generating enzyme)"/>
    <property type="match status" value="1"/>
</dbReference>
<evidence type="ECO:0000313" key="2">
    <source>
        <dbReference type="EMBL" id="BBM87677.1"/>
    </source>
</evidence>
<dbReference type="InterPro" id="IPR042095">
    <property type="entry name" value="SUMF_sf"/>
</dbReference>
<sequence length="292" mass="33841">MDRKVVKGKSLQKVEPNTKYMGCSFYLDYVDGEDLEGTEFDNCSFRGEFRDWGRDEYGLWMAITYKNVRQVMRWIKPGTFIMGSPQTEEGREGDEVQHQVTLSQGFWLAETACTQELWKVVMSENPSYFKGNQRPVERVNWDDCQVFLDKWNKEITGGELSLLTEAQWEYACRAGTTTAFSFGETVIPEQEVSYVVYETVEVKSLPCNSWGLYEMHGNVLEWCSDWYGEYSDSKTTDPVGAVSGTYRVLRGGCWFYSSSYVRSASRDHLEPDDRDDYRCDSIGFRFCLRSQK</sequence>